<evidence type="ECO:0000256" key="2">
    <source>
        <dbReference type="ARBA" id="ARBA00022741"/>
    </source>
</evidence>
<evidence type="ECO:0000313" key="5">
    <source>
        <dbReference type="EMBL" id="URZ11062.1"/>
    </source>
</evidence>
<sequence length="183" mass="20814">MMSSSKKELREKMILKRDALTSDLKLVKDNIIYNKVVNSIQYRNANNIFIFVSYKNEVDTHNIINKAIHDGKRVFVPKVISKEKGMEALEIKGFSDLEKSSYGILEPKGFSYIEPKDIELVILPGLAFDKNGGRIGYGGGFYDRYMKLLKDSAIKIGICYNFQVVDKVIMDVNDVAVDKFITD</sequence>
<dbReference type="SUPFAM" id="SSF100950">
    <property type="entry name" value="NagB/RpiA/CoA transferase-like"/>
    <property type="match status" value="1"/>
</dbReference>
<dbReference type="STRING" id="84029.CROST_33890"/>
<reference evidence="5 6" key="1">
    <citation type="submission" date="2022-04" db="EMBL/GenBank/DDBJ databases">
        <title>Genome sequence of C. roseum typestrain.</title>
        <authorList>
            <person name="Poehlein A."/>
            <person name="Schoch T."/>
            <person name="Duerre P."/>
            <person name="Daniel R."/>
        </authorList>
    </citation>
    <scope>NUCLEOTIDE SEQUENCE [LARGE SCALE GENOMIC DNA]</scope>
    <source>
        <strain evidence="5 6">DSM 7320</strain>
    </source>
</reference>
<keyword evidence="4" id="KW-0460">Magnesium</keyword>
<evidence type="ECO:0000313" key="6">
    <source>
        <dbReference type="Proteomes" id="UP000190951"/>
    </source>
</evidence>
<evidence type="ECO:0000256" key="1">
    <source>
        <dbReference type="ARBA" id="ARBA00010638"/>
    </source>
</evidence>
<dbReference type="AlphaFoldDB" id="A0A1S8L0Y4"/>
<keyword evidence="6" id="KW-1185">Reference proteome</keyword>
<dbReference type="InterPro" id="IPR037171">
    <property type="entry name" value="NagB/RpiA_transferase-like"/>
</dbReference>
<gene>
    <name evidence="5" type="primary">yqgN</name>
    <name evidence="5" type="ORF">CROST_017780</name>
</gene>
<comment type="catalytic activity">
    <reaction evidence="4">
        <text>(6S)-5-formyl-5,6,7,8-tetrahydrofolate + ATP = (6R)-5,10-methenyltetrahydrofolate + ADP + phosphate</text>
        <dbReference type="Rhea" id="RHEA:10488"/>
        <dbReference type="ChEBI" id="CHEBI:30616"/>
        <dbReference type="ChEBI" id="CHEBI:43474"/>
        <dbReference type="ChEBI" id="CHEBI:57455"/>
        <dbReference type="ChEBI" id="CHEBI:57457"/>
        <dbReference type="ChEBI" id="CHEBI:456216"/>
        <dbReference type="EC" id="6.3.3.2"/>
    </reaction>
</comment>
<name>A0A1S8L0Y4_9CLOT</name>
<dbReference type="GO" id="GO:0005524">
    <property type="term" value="F:ATP binding"/>
    <property type="evidence" value="ECO:0007669"/>
    <property type="project" value="UniProtKB-KW"/>
</dbReference>
<keyword evidence="4" id="KW-0479">Metal-binding</keyword>
<dbReference type="PANTHER" id="PTHR23407">
    <property type="entry name" value="ATPASE INHIBITOR/5-FORMYLTETRAHYDROFOLATE CYCLO-LIGASE"/>
    <property type="match status" value="1"/>
</dbReference>
<dbReference type="RefSeq" id="WP_307875813.1">
    <property type="nucleotide sequence ID" value="NZ_CP096983.1"/>
</dbReference>
<dbReference type="GO" id="GO:0035999">
    <property type="term" value="P:tetrahydrofolate interconversion"/>
    <property type="evidence" value="ECO:0007669"/>
    <property type="project" value="TreeGrafter"/>
</dbReference>
<comment type="cofactor">
    <cofactor evidence="4">
        <name>Mg(2+)</name>
        <dbReference type="ChEBI" id="CHEBI:18420"/>
    </cofactor>
</comment>
<accession>A0A1S8L0Y4</accession>
<dbReference type="GO" id="GO:0030272">
    <property type="term" value="F:5-formyltetrahydrofolate cyclo-ligase activity"/>
    <property type="evidence" value="ECO:0007669"/>
    <property type="project" value="UniProtKB-EC"/>
</dbReference>
<dbReference type="EC" id="6.3.3.2" evidence="4"/>
<dbReference type="InterPro" id="IPR024185">
    <property type="entry name" value="FTHF_cligase-like_sf"/>
</dbReference>
<keyword evidence="3 4" id="KW-0067">ATP-binding</keyword>
<evidence type="ECO:0000256" key="4">
    <source>
        <dbReference type="RuleBase" id="RU361279"/>
    </source>
</evidence>
<dbReference type="InterPro" id="IPR002698">
    <property type="entry name" value="FTHF_cligase"/>
</dbReference>
<comment type="similarity">
    <text evidence="1 4">Belongs to the 5-formyltetrahydrofolate cyclo-ligase family.</text>
</comment>
<dbReference type="KEGG" id="crw:CROST_017780"/>
<dbReference type="PIRSF" id="PIRSF006806">
    <property type="entry name" value="FTHF_cligase"/>
    <property type="match status" value="1"/>
</dbReference>
<dbReference type="GO" id="GO:0009396">
    <property type="term" value="P:folic acid-containing compound biosynthetic process"/>
    <property type="evidence" value="ECO:0007669"/>
    <property type="project" value="TreeGrafter"/>
</dbReference>
<dbReference type="EMBL" id="CP096983">
    <property type="protein sequence ID" value="URZ11062.1"/>
    <property type="molecule type" value="Genomic_DNA"/>
</dbReference>
<keyword evidence="2 4" id="KW-0547">Nucleotide-binding</keyword>
<organism evidence="5 6">
    <name type="scientific">Clostridium felsineum</name>
    <dbReference type="NCBI Taxonomy" id="36839"/>
    <lineage>
        <taxon>Bacteria</taxon>
        <taxon>Bacillati</taxon>
        <taxon>Bacillota</taxon>
        <taxon>Clostridia</taxon>
        <taxon>Eubacteriales</taxon>
        <taxon>Clostridiaceae</taxon>
        <taxon>Clostridium</taxon>
    </lineage>
</organism>
<protein>
    <recommendedName>
        <fullName evidence="4">5-formyltetrahydrofolate cyclo-ligase</fullName>
        <ecNumber evidence="4">6.3.3.2</ecNumber>
    </recommendedName>
</protein>
<dbReference type="GO" id="GO:0046872">
    <property type="term" value="F:metal ion binding"/>
    <property type="evidence" value="ECO:0007669"/>
    <property type="project" value="UniProtKB-KW"/>
</dbReference>
<dbReference type="Gene3D" id="3.40.50.10420">
    <property type="entry name" value="NagB/RpiA/CoA transferase-like"/>
    <property type="match status" value="1"/>
</dbReference>
<evidence type="ECO:0000256" key="3">
    <source>
        <dbReference type="ARBA" id="ARBA00022840"/>
    </source>
</evidence>
<dbReference type="Pfam" id="PF01812">
    <property type="entry name" value="5-FTHF_cyc-lig"/>
    <property type="match status" value="1"/>
</dbReference>
<dbReference type="Proteomes" id="UP000190951">
    <property type="component" value="Chromosome"/>
</dbReference>
<dbReference type="PANTHER" id="PTHR23407:SF1">
    <property type="entry name" value="5-FORMYLTETRAHYDROFOLATE CYCLO-LIGASE"/>
    <property type="match status" value="1"/>
</dbReference>
<dbReference type="NCBIfam" id="TIGR02727">
    <property type="entry name" value="MTHFS_bact"/>
    <property type="match status" value="1"/>
</dbReference>
<proteinExistence type="inferred from homology"/>